<name>A0ABP5F151_9MICO</name>
<evidence type="ECO:0000256" key="5">
    <source>
        <dbReference type="ARBA" id="ARBA00042530"/>
    </source>
</evidence>
<dbReference type="InterPro" id="IPR050725">
    <property type="entry name" value="CysQ/Inositol_MonoPase"/>
</dbReference>
<dbReference type="InterPro" id="IPR020583">
    <property type="entry name" value="Inositol_monoP_metal-BS"/>
</dbReference>
<dbReference type="SUPFAM" id="SSF56655">
    <property type="entry name" value="Carbohydrate phosphatase"/>
    <property type="match status" value="1"/>
</dbReference>
<dbReference type="Proteomes" id="UP001500755">
    <property type="component" value="Unassembled WGS sequence"/>
</dbReference>
<keyword evidence="2" id="KW-0479">Metal-binding</keyword>
<proteinExistence type="predicted"/>
<dbReference type="PROSITE" id="PS00629">
    <property type="entry name" value="IMP_1"/>
    <property type="match status" value="1"/>
</dbReference>
<dbReference type="Gene3D" id="3.30.540.10">
    <property type="entry name" value="Fructose-1,6-Bisphosphatase, subunit A, domain 1"/>
    <property type="match status" value="1"/>
</dbReference>
<evidence type="ECO:0000256" key="2">
    <source>
        <dbReference type="ARBA" id="ARBA00022723"/>
    </source>
</evidence>
<dbReference type="PANTHER" id="PTHR43028:SF5">
    <property type="entry name" value="3'(2'),5'-BISPHOSPHATE NUCLEOTIDASE 1"/>
    <property type="match status" value="1"/>
</dbReference>
<comment type="catalytic activity">
    <reaction evidence="1">
        <text>adenosine 3',5'-bisphosphate + H2O = AMP + phosphate</text>
        <dbReference type="Rhea" id="RHEA:10040"/>
        <dbReference type="ChEBI" id="CHEBI:15377"/>
        <dbReference type="ChEBI" id="CHEBI:43474"/>
        <dbReference type="ChEBI" id="CHEBI:58343"/>
        <dbReference type="ChEBI" id="CHEBI:456215"/>
        <dbReference type="EC" id="3.1.3.7"/>
    </reaction>
</comment>
<evidence type="ECO:0000313" key="6">
    <source>
        <dbReference type="EMBL" id="GAA2013772.1"/>
    </source>
</evidence>
<dbReference type="Gene3D" id="3.40.190.80">
    <property type="match status" value="1"/>
</dbReference>
<organism evidence="6 7">
    <name type="scientific">Brevibacterium samyangense</name>
    <dbReference type="NCBI Taxonomy" id="366888"/>
    <lineage>
        <taxon>Bacteria</taxon>
        <taxon>Bacillati</taxon>
        <taxon>Actinomycetota</taxon>
        <taxon>Actinomycetes</taxon>
        <taxon>Micrococcales</taxon>
        <taxon>Brevibacteriaceae</taxon>
        <taxon>Brevibacterium</taxon>
    </lineage>
</organism>
<gene>
    <name evidence="6" type="ORF">GCM10009755_26820</name>
</gene>
<reference evidence="7" key="1">
    <citation type="journal article" date="2019" name="Int. J. Syst. Evol. Microbiol.">
        <title>The Global Catalogue of Microorganisms (GCM) 10K type strain sequencing project: providing services to taxonomists for standard genome sequencing and annotation.</title>
        <authorList>
            <consortium name="The Broad Institute Genomics Platform"/>
            <consortium name="The Broad Institute Genome Sequencing Center for Infectious Disease"/>
            <person name="Wu L."/>
            <person name="Ma J."/>
        </authorList>
    </citation>
    <scope>NUCLEOTIDE SEQUENCE [LARGE SCALE GENOMIC DNA]</scope>
    <source>
        <strain evidence="7">JCM 14546</strain>
    </source>
</reference>
<dbReference type="RefSeq" id="WP_344310502.1">
    <property type="nucleotide sequence ID" value="NZ_BAAANO010000031.1"/>
</dbReference>
<dbReference type="PRINTS" id="PR00377">
    <property type="entry name" value="IMPHPHTASES"/>
</dbReference>
<dbReference type="InterPro" id="IPR000760">
    <property type="entry name" value="Inositol_monophosphatase-like"/>
</dbReference>
<protein>
    <recommendedName>
        <fullName evidence="4">3'(2'),5-bisphosphonucleoside 3'(2')-phosphohydrolase</fullName>
    </recommendedName>
    <alternativeName>
        <fullName evidence="5">DPNPase</fullName>
    </alternativeName>
</protein>
<evidence type="ECO:0000256" key="3">
    <source>
        <dbReference type="ARBA" id="ARBA00022842"/>
    </source>
</evidence>
<keyword evidence="3" id="KW-0460">Magnesium</keyword>
<evidence type="ECO:0000256" key="4">
    <source>
        <dbReference type="ARBA" id="ARBA00041694"/>
    </source>
</evidence>
<accession>A0ABP5F151</accession>
<sequence>MSPALPDASLSDTELAIALAEGAGKVLLTLRDGALAHDAEEFDGKAFKDAGDAASQEWLASALSHARPGDAVLSEEAKDSAARLTADRVWIIDPLDGTREFSERNDAGIWRDDFAVHIALWESGAGLTVGAVGLPARGEVKATPAPACATARNDAEAPLKLAASRTRPPAFVADLAEQGEVDLVPMGSAGVKVMAVLDGTVDAYVHGGGQYEWDSAAPVAVAQAAGLHCTRLDGSPLEYNREDPWLPDLIVCHPTDVARVSAMLASVGANQKPMKEGDR</sequence>
<keyword evidence="7" id="KW-1185">Reference proteome</keyword>
<dbReference type="PANTHER" id="PTHR43028">
    <property type="entry name" value="3'(2'),5'-BISPHOSPHATE NUCLEOTIDASE 1"/>
    <property type="match status" value="1"/>
</dbReference>
<evidence type="ECO:0000313" key="7">
    <source>
        <dbReference type="Proteomes" id="UP001500755"/>
    </source>
</evidence>
<dbReference type="CDD" id="cd01638">
    <property type="entry name" value="CysQ"/>
    <property type="match status" value="1"/>
</dbReference>
<evidence type="ECO:0000256" key="1">
    <source>
        <dbReference type="ARBA" id="ARBA00001625"/>
    </source>
</evidence>
<dbReference type="Pfam" id="PF00459">
    <property type="entry name" value="Inositol_P"/>
    <property type="match status" value="1"/>
</dbReference>
<comment type="caution">
    <text evidence="6">The sequence shown here is derived from an EMBL/GenBank/DDBJ whole genome shotgun (WGS) entry which is preliminary data.</text>
</comment>
<dbReference type="EMBL" id="BAAANO010000031">
    <property type="protein sequence ID" value="GAA2013772.1"/>
    <property type="molecule type" value="Genomic_DNA"/>
</dbReference>